<dbReference type="SFLD" id="SFLDG01062">
    <property type="entry name" value="methyltransferase_(Class_A)"/>
    <property type="match status" value="1"/>
</dbReference>
<dbReference type="PANTHER" id="PTHR30544:SF5">
    <property type="entry name" value="RADICAL SAM CORE DOMAIN-CONTAINING PROTEIN"/>
    <property type="match status" value="1"/>
</dbReference>
<comment type="caution">
    <text evidence="12">Lacks conserved residue(s) required for the propagation of feature annotation.</text>
</comment>
<comment type="subcellular location">
    <subcellularLocation>
        <location evidence="1 12">Cytoplasm</location>
    </subcellularLocation>
</comment>
<dbReference type="GO" id="GO:0032259">
    <property type="term" value="P:methylation"/>
    <property type="evidence" value="ECO:0007669"/>
    <property type="project" value="UniProtKB-KW"/>
</dbReference>
<comment type="miscellaneous">
    <text evidence="12">Reaction proceeds by a ping-pong mechanism involving intermediate methylation of a conserved cysteine residue.</text>
</comment>
<keyword evidence="8 12" id="KW-0479">Metal-binding</keyword>
<comment type="catalytic activity">
    <reaction evidence="12">
        <text>adenosine(37) in tRNA + 2 reduced [2Fe-2S]-[ferredoxin] + 2 S-adenosyl-L-methionine = 2-methyladenosine(37) in tRNA + 5'-deoxyadenosine + L-methionine + 2 oxidized [2Fe-2S]-[ferredoxin] + S-adenosyl-L-homocysteine</text>
        <dbReference type="Rhea" id="RHEA:43332"/>
        <dbReference type="Rhea" id="RHEA-COMP:10000"/>
        <dbReference type="Rhea" id="RHEA-COMP:10001"/>
        <dbReference type="Rhea" id="RHEA-COMP:10162"/>
        <dbReference type="Rhea" id="RHEA-COMP:10485"/>
        <dbReference type="ChEBI" id="CHEBI:17319"/>
        <dbReference type="ChEBI" id="CHEBI:33737"/>
        <dbReference type="ChEBI" id="CHEBI:33738"/>
        <dbReference type="ChEBI" id="CHEBI:57844"/>
        <dbReference type="ChEBI" id="CHEBI:57856"/>
        <dbReference type="ChEBI" id="CHEBI:59789"/>
        <dbReference type="ChEBI" id="CHEBI:74411"/>
        <dbReference type="ChEBI" id="CHEBI:74497"/>
        <dbReference type="EC" id="2.1.1.192"/>
    </reaction>
</comment>
<evidence type="ECO:0000259" key="13">
    <source>
        <dbReference type="PROSITE" id="PS51918"/>
    </source>
</evidence>
<evidence type="ECO:0000256" key="3">
    <source>
        <dbReference type="ARBA" id="ARBA00022490"/>
    </source>
</evidence>
<dbReference type="RefSeq" id="WP_248107524.1">
    <property type="nucleotide sequence ID" value="NZ_JAKHEX010000010.1"/>
</dbReference>
<keyword evidence="5 12" id="KW-0489">Methyltransferase</keyword>
<evidence type="ECO:0000256" key="12">
    <source>
        <dbReference type="HAMAP-Rule" id="MF_01849"/>
    </source>
</evidence>
<keyword evidence="15" id="KW-1185">Reference proteome</keyword>
<organism evidence="14 15">
    <name type="scientific">Aciditerrimonas ferrireducens</name>
    <dbReference type="NCBI Taxonomy" id="667306"/>
    <lineage>
        <taxon>Bacteria</taxon>
        <taxon>Bacillati</taxon>
        <taxon>Actinomycetota</taxon>
        <taxon>Acidimicrobiia</taxon>
        <taxon>Acidimicrobiales</taxon>
        <taxon>Acidimicrobiaceae</taxon>
        <taxon>Aciditerrimonas</taxon>
    </lineage>
</organism>
<feature type="domain" description="Radical SAM core" evidence="13">
    <location>
        <begin position="105"/>
        <end position="336"/>
    </location>
</feature>
<dbReference type="InterPro" id="IPR004383">
    <property type="entry name" value="rRNA_lsu_MTrfase_RlmN/Cfr"/>
</dbReference>
<evidence type="ECO:0000313" key="14">
    <source>
        <dbReference type="EMBL" id="MFC0080727.1"/>
    </source>
</evidence>
<evidence type="ECO:0000256" key="8">
    <source>
        <dbReference type="ARBA" id="ARBA00022723"/>
    </source>
</evidence>
<comment type="similarity">
    <text evidence="12">Belongs to the radical SAM superfamily. RlmN family.</text>
</comment>
<dbReference type="InterPro" id="IPR006638">
    <property type="entry name" value="Elp3/MiaA/NifB-like_rSAM"/>
</dbReference>
<dbReference type="InterPro" id="IPR027492">
    <property type="entry name" value="RNA_MTrfase_RlmN"/>
</dbReference>
<dbReference type="SFLD" id="SFLDF00275">
    <property type="entry name" value="adenosine_C2_methyltransferase"/>
    <property type="match status" value="1"/>
</dbReference>
<evidence type="ECO:0000256" key="10">
    <source>
        <dbReference type="ARBA" id="ARBA00023014"/>
    </source>
</evidence>
<evidence type="ECO:0000256" key="9">
    <source>
        <dbReference type="ARBA" id="ARBA00023004"/>
    </source>
</evidence>
<dbReference type="EMBL" id="JBHLYQ010000004">
    <property type="protein sequence ID" value="MFC0080727.1"/>
    <property type="molecule type" value="Genomic_DNA"/>
</dbReference>
<dbReference type="NCBIfam" id="TIGR00048">
    <property type="entry name" value="rRNA_mod_RlmN"/>
    <property type="match status" value="1"/>
</dbReference>
<evidence type="ECO:0000256" key="2">
    <source>
        <dbReference type="ARBA" id="ARBA00022485"/>
    </source>
</evidence>
<feature type="binding site" evidence="12">
    <location>
        <position position="123"/>
    </location>
    <ligand>
        <name>[4Fe-4S] cluster</name>
        <dbReference type="ChEBI" id="CHEBI:49883"/>
        <note>4Fe-4S-S-AdoMet</note>
    </ligand>
</feature>
<keyword evidence="11 12" id="KW-1015">Disulfide bond</keyword>
<reference evidence="14 15" key="1">
    <citation type="submission" date="2024-09" db="EMBL/GenBank/DDBJ databases">
        <authorList>
            <person name="Sun Q."/>
            <person name="Mori K."/>
        </authorList>
    </citation>
    <scope>NUCLEOTIDE SEQUENCE [LARGE SCALE GENOMIC DNA]</scope>
    <source>
        <strain evidence="14 15">JCM 15389</strain>
    </source>
</reference>
<evidence type="ECO:0000256" key="5">
    <source>
        <dbReference type="ARBA" id="ARBA00022603"/>
    </source>
</evidence>
<dbReference type="HAMAP" id="MF_01849">
    <property type="entry name" value="RNA_methyltr_RlmN"/>
    <property type="match status" value="1"/>
</dbReference>
<evidence type="ECO:0000313" key="15">
    <source>
        <dbReference type="Proteomes" id="UP001589788"/>
    </source>
</evidence>
<dbReference type="PROSITE" id="PS51918">
    <property type="entry name" value="RADICAL_SAM"/>
    <property type="match status" value="1"/>
</dbReference>
<dbReference type="GO" id="GO:0008168">
    <property type="term" value="F:methyltransferase activity"/>
    <property type="evidence" value="ECO:0007669"/>
    <property type="project" value="UniProtKB-KW"/>
</dbReference>
<feature type="binding site" evidence="12">
    <location>
        <position position="119"/>
    </location>
    <ligand>
        <name>[4Fe-4S] cluster</name>
        <dbReference type="ChEBI" id="CHEBI:49883"/>
        <note>4Fe-4S-S-AdoMet</note>
    </ligand>
</feature>
<feature type="binding site" evidence="12">
    <location>
        <begin position="220"/>
        <end position="222"/>
    </location>
    <ligand>
        <name>S-adenosyl-L-methionine</name>
        <dbReference type="ChEBI" id="CHEBI:59789"/>
    </ligand>
</feature>
<keyword evidence="2 12" id="KW-0004">4Fe-4S</keyword>
<feature type="binding site" evidence="12">
    <location>
        <position position="296"/>
    </location>
    <ligand>
        <name>S-adenosyl-L-methionine</name>
        <dbReference type="ChEBI" id="CHEBI:59789"/>
    </ligand>
</feature>
<dbReference type="InterPro" id="IPR013785">
    <property type="entry name" value="Aldolase_TIM"/>
</dbReference>
<comment type="caution">
    <text evidence="14">The sequence shown here is derived from an EMBL/GenBank/DDBJ whole genome shotgun (WGS) entry which is preliminary data.</text>
</comment>
<sequence>MAELHAGTMPGAPLGWYSASREDLAALLAGEPAYRVRQVWDGLYRRLTPPDAMTELPGALRAQLAVALVPQLTLRRETPADGGATRKWLFELQDGATIETVLMAAGARTTVCVSSQAGCAMACQFCATGQAGFVRHLDPGEIVEQVARAMAASRPRRLTNVVFMGMGEPLAAFDRTWAALERIVGDLGLSPRRLTLSTVGVVPGIRRLAETGLPLTLAVSLHAADDELRSQLVPLNRRYPLAALLEACEFWVARTGRRLSFEWALIDQVNDRPQDAKRLAGIARRLKAHVNLIPLNPTPGYPATGSPPQRVRRFRDDLVARGVNVTVRVTRGRQASAACGQLATLERRRDSRNLHSIVTGRSGTMGV</sequence>
<keyword evidence="4 12" id="KW-0698">rRNA processing</keyword>
<dbReference type="Gene3D" id="1.10.150.530">
    <property type="match status" value="1"/>
</dbReference>
<gene>
    <name evidence="12 14" type="primary">rlmN</name>
    <name evidence="14" type="ORF">ACFFRE_00965</name>
</gene>
<dbReference type="SFLD" id="SFLDS00029">
    <property type="entry name" value="Radical_SAM"/>
    <property type="match status" value="1"/>
</dbReference>
<accession>A0ABV6C3A6</accession>
<protein>
    <recommendedName>
        <fullName evidence="12">Probable dual-specificity RNA methyltransferase RlmN</fullName>
        <ecNumber evidence="12">2.1.1.192</ecNumber>
    </recommendedName>
    <alternativeName>
        <fullName evidence="12">23S rRNA (adenine(2503)-C(2))-methyltransferase</fullName>
    </alternativeName>
    <alternativeName>
        <fullName evidence="12">23S rRNA m2A2503 methyltransferase</fullName>
    </alternativeName>
    <alternativeName>
        <fullName evidence="12">Ribosomal RNA large subunit methyltransferase N</fullName>
    </alternativeName>
    <alternativeName>
        <fullName evidence="12">tRNA (adenine(37)-C(2))-methyltransferase</fullName>
    </alternativeName>
    <alternativeName>
        <fullName evidence="12">tRNA m2A37 methyltransferase</fullName>
    </alternativeName>
</protein>
<evidence type="ECO:0000256" key="1">
    <source>
        <dbReference type="ARBA" id="ARBA00004496"/>
    </source>
</evidence>
<comment type="catalytic activity">
    <reaction evidence="12">
        <text>adenosine(2503) in 23S rRNA + 2 reduced [2Fe-2S]-[ferredoxin] + 2 S-adenosyl-L-methionine = 2-methyladenosine(2503) in 23S rRNA + 5'-deoxyadenosine + L-methionine + 2 oxidized [2Fe-2S]-[ferredoxin] + S-adenosyl-L-homocysteine</text>
        <dbReference type="Rhea" id="RHEA:42916"/>
        <dbReference type="Rhea" id="RHEA-COMP:10000"/>
        <dbReference type="Rhea" id="RHEA-COMP:10001"/>
        <dbReference type="Rhea" id="RHEA-COMP:10152"/>
        <dbReference type="Rhea" id="RHEA-COMP:10282"/>
        <dbReference type="ChEBI" id="CHEBI:17319"/>
        <dbReference type="ChEBI" id="CHEBI:33737"/>
        <dbReference type="ChEBI" id="CHEBI:33738"/>
        <dbReference type="ChEBI" id="CHEBI:57844"/>
        <dbReference type="ChEBI" id="CHEBI:57856"/>
        <dbReference type="ChEBI" id="CHEBI:59789"/>
        <dbReference type="ChEBI" id="CHEBI:74411"/>
        <dbReference type="ChEBI" id="CHEBI:74497"/>
        <dbReference type="EC" id="2.1.1.192"/>
    </reaction>
</comment>
<feature type="active site" description="Proton acceptor" evidence="12">
    <location>
        <position position="99"/>
    </location>
</feature>
<keyword evidence="3 12" id="KW-0963">Cytoplasm</keyword>
<dbReference type="EC" id="2.1.1.192" evidence="12"/>
<dbReference type="InterPro" id="IPR058240">
    <property type="entry name" value="rSAM_sf"/>
</dbReference>
<comment type="function">
    <text evidence="12">Specifically methylates position 2 of adenine 2503 in 23S rRNA and position 2 of adenine 37 in tRNAs.</text>
</comment>
<dbReference type="CDD" id="cd01335">
    <property type="entry name" value="Radical_SAM"/>
    <property type="match status" value="1"/>
</dbReference>
<evidence type="ECO:0000256" key="4">
    <source>
        <dbReference type="ARBA" id="ARBA00022552"/>
    </source>
</evidence>
<evidence type="ECO:0000256" key="7">
    <source>
        <dbReference type="ARBA" id="ARBA00022691"/>
    </source>
</evidence>
<keyword evidence="6 12" id="KW-0808">Transferase</keyword>
<dbReference type="Proteomes" id="UP001589788">
    <property type="component" value="Unassembled WGS sequence"/>
</dbReference>
<dbReference type="PIRSF" id="PIRSF006004">
    <property type="entry name" value="CHP00048"/>
    <property type="match status" value="1"/>
</dbReference>
<dbReference type="PANTHER" id="PTHR30544">
    <property type="entry name" value="23S RRNA METHYLTRANSFERASE"/>
    <property type="match status" value="1"/>
</dbReference>
<feature type="binding site" evidence="12">
    <location>
        <position position="126"/>
    </location>
    <ligand>
        <name>[4Fe-4S] cluster</name>
        <dbReference type="ChEBI" id="CHEBI:49883"/>
        <note>4Fe-4S-S-AdoMet</note>
    </ligand>
</feature>
<dbReference type="Gene3D" id="3.20.20.70">
    <property type="entry name" value="Aldolase class I"/>
    <property type="match status" value="1"/>
</dbReference>
<evidence type="ECO:0000256" key="6">
    <source>
        <dbReference type="ARBA" id="ARBA00022679"/>
    </source>
</evidence>
<proteinExistence type="inferred from homology"/>
<comment type="cofactor">
    <cofactor evidence="12">
        <name>[4Fe-4S] cluster</name>
        <dbReference type="ChEBI" id="CHEBI:49883"/>
    </cofactor>
    <text evidence="12">Binds 1 [4Fe-4S] cluster. The cluster is coordinated with 3 cysteines and an exchangeable S-adenosyl-L-methionine.</text>
</comment>
<dbReference type="InterPro" id="IPR040072">
    <property type="entry name" value="Methyltransferase_A"/>
</dbReference>
<dbReference type="SUPFAM" id="SSF102114">
    <property type="entry name" value="Radical SAM enzymes"/>
    <property type="match status" value="1"/>
</dbReference>
<feature type="active site" description="S-methylcysteine intermediate" evidence="12">
    <location>
        <position position="339"/>
    </location>
</feature>
<keyword evidence="7 12" id="KW-0949">S-adenosyl-L-methionine</keyword>
<dbReference type="SMART" id="SM00729">
    <property type="entry name" value="Elp3"/>
    <property type="match status" value="1"/>
</dbReference>
<keyword evidence="10 12" id="KW-0411">Iron-sulfur</keyword>
<keyword evidence="9 12" id="KW-0408">Iron</keyword>
<dbReference type="Pfam" id="PF04055">
    <property type="entry name" value="Radical_SAM"/>
    <property type="match status" value="1"/>
</dbReference>
<dbReference type="InterPro" id="IPR007197">
    <property type="entry name" value="rSAM"/>
</dbReference>
<evidence type="ECO:0000256" key="11">
    <source>
        <dbReference type="ARBA" id="ARBA00023157"/>
    </source>
</evidence>
<keyword evidence="12" id="KW-0819">tRNA processing</keyword>
<feature type="binding site" evidence="12">
    <location>
        <begin position="167"/>
        <end position="168"/>
    </location>
    <ligand>
        <name>S-adenosyl-L-methionine</name>
        <dbReference type="ChEBI" id="CHEBI:59789"/>
    </ligand>
</feature>
<name>A0ABV6C3A6_9ACTN</name>
<feature type="binding site" evidence="12">
    <location>
        <position position="197"/>
    </location>
    <ligand>
        <name>S-adenosyl-L-methionine</name>
        <dbReference type="ChEBI" id="CHEBI:59789"/>
    </ligand>
</feature>